<protein>
    <recommendedName>
        <fullName evidence="2">Phosphoesterase</fullName>
        <ecNumber evidence="2">3.1.4.-</ecNumber>
    </recommendedName>
</protein>
<evidence type="ECO:0000313" key="5">
    <source>
        <dbReference type="Proteomes" id="UP000077469"/>
    </source>
</evidence>
<proteinExistence type="inferred from homology"/>
<dbReference type="InterPro" id="IPR029052">
    <property type="entry name" value="Metallo-depent_PP-like"/>
</dbReference>
<sequence length="158" mass="17944">MWLIISDTHDNLHSIEKFVEEANRRKVTHVFHCGDVVSPFALLRLLKLEAEFHGVFGNNDGEWLLLSQRSSGRLVKGPVELVVDGKKVAMMHEPFALEALLESQHYDFIFYGHTHKLDFRRQGKTLLVNPGDGSGYIAERPSAVFLDPETGQIDVYQI</sequence>
<dbReference type="PATRIC" id="fig|1123384.7.peg.124"/>
<dbReference type="PANTHER" id="PTHR43165:SF1">
    <property type="entry name" value="PHOSPHODIESTERASE MJ0936"/>
    <property type="match status" value="1"/>
</dbReference>
<dbReference type="EC" id="3.1.4.-" evidence="2"/>
<dbReference type="OrthoDB" id="9800565at2"/>
<dbReference type="GO" id="GO:0016787">
    <property type="term" value="F:hydrolase activity"/>
    <property type="evidence" value="ECO:0007669"/>
    <property type="project" value="UniProtKB-UniRule"/>
</dbReference>
<evidence type="ECO:0000259" key="3">
    <source>
        <dbReference type="Pfam" id="PF12850"/>
    </source>
</evidence>
<dbReference type="InterPro" id="IPR000979">
    <property type="entry name" value="Phosphodiesterase_MJ0936/Vps29"/>
</dbReference>
<dbReference type="CDD" id="cd00841">
    <property type="entry name" value="MPP_YfcE"/>
    <property type="match status" value="1"/>
</dbReference>
<dbReference type="KEGG" id="phy:AJ81_00645"/>
<dbReference type="Pfam" id="PF12850">
    <property type="entry name" value="Metallophos_2"/>
    <property type="match status" value="1"/>
</dbReference>
<evidence type="ECO:0000256" key="1">
    <source>
        <dbReference type="ARBA" id="ARBA00008950"/>
    </source>
</evidence>
<dbReference type="SUPFAM" id="SSF56300">
    <property type="entry name" value="Metallo-dependent phosphatases"/>
    <property type="match status" value="1"/>
</dbReference>
<name>A0A0X1KNV7_9THEM</name>
<dbReference type="PaxDb" id="1123384-AJ81_00645"/>
<dbReference type="AlphaFoldDB" id="A0A0X1KNV7"/>
<dbReference type="InterPro" id="IPR053193">
    <property type="entry name" value="MetalloPDE_YfcE-like"/>
</dbReference>
<dbReference type="RefSeq" id="WP_031503120.1">
    <property type="nucleotide sequence ID" value="NC_022795.1"/>
</dbReference>
<reference evidence="4 5" key="1">
    <citation type="submission" date="2014-01" db="EMBL/GenBank/DDBJ databases">
        <title>Genome sequencing of Thermotog hypogea.</title>
        <authorList>
            <person name="Zhang X."/>
            <person name="Alvare G."/>
            <person name="Fristensky B."/>
            <person name="Chen L."/>
            <person name="Suen T."/>
            <person name="Chen Q."/>
            <person name="Ma K."/>
        </authorList>
    </citation>
    <scope>NUCLEOTIDE SEQUENCE [LARGE SCALE GENOMIC DNA]</scope>
    <source>
        <strain evidence="4 5">DSM 11164</strain>
    </source>
</reference>
<gene>
    <name evidence="4" type="ORF">AJ81_00645</name>
</gene>
<accession>A0A0X1KNV7</accession>
<keyword evidence="2" id="KW-0479">Metal-binding</keyword>
<comment type="similarity">
    <text evidence="1 2">Belongs to the metallophosphoesterase superfamily. YfcE family.</text>
</comment>
<comment type="cofactor">
    <cofactor evidence="2">
        <name>a divalent metal cation</name>
        <dbReference type="ChEBI" id="CHEBI:60240"/>
    </cofactor>
</comment>
<dbReference type="EMBL" id="CP007141">
    <property type="protein sequence ID" value="AJC72943.1"/>
    <property type="molecule type" value="Genomic_DNA"/>
</dbReference>
<dbReference type="GO" id="GO:0046872">
    <property type="term" value="F:metal ion binding"/>
    <property type="evidence" value="ECO:0007669"/>
    <property type="project" value="UniProtKB-KW"/>
</dbReference>
<dbReference type="STRING" id="1123384.AJ81_00645"/>
<organism evidence="4 5">
    <name type="scientific">Pseudothermotoga hypogea DSM 11164 = NBRC 106472</name>
    <dbReference type="NCBI Taxonomy" id="1123384"/>
    <lineage>
        <taxon>Bacteria</taxon>
        <taxon>Thermotogati</taxon>
        <taxon>Thermotogota</taxon>
        <taxon>Thermotogae</taxon>
        <taxon>Thermotogales</taxon>
        <taxon>Thermotogaceae</taxon>
        <taxon>Pseudothermotoga</taxon>
    </lineage>
</organism>
<dbReference type="InterPro" id="IPR041802">
    <property type="entry name" value="MPP_YfcE"/>
</dbReference>
<dbReference type="InterPro" id="IPR024654">
    <property type="entry name" value="Calcineurin-like_PHP_lpxH"/>
</dbReference>
<keyword evidence="5" id="KW-1185">Reference proteome</keyword>
<dbReference type="NCBIfam" id="TIGR00040">
    <property type="entry name" value="yfcE"/>
    <property type="match status" value="1"/>
</dbReference>
<dbReference type="Gene3D" id="3.60.21.10">
    <property type="match status" value="1"/>
</dbReference>
<dbReference type="PANTHER" id="PTHR43165">
    <property type="entry name" value="METALLOPHOSPHOESTERASE"/>
    <property type="match status" value="1"/>
</dbReference>
<dbReference type="Proteomes" id="UP000077469">
    <property type="component" value="Chromosome"/>
</dbReference>
<evidence type="ECO:0000256" key="2">
    <source>
        <dbReference type="RuleBase" id="RU362039"/>
    </source>
</evidence>
<evidence type="ECO:0000313" key="4">
    <source>
        <dbReference type="EMBL" id="AJC72943.1"/>
    </source>
</evidence>
<feature type="domain" description="Calcineurin-like phosphoesterase" evidence="3">
    <location>
        <begin position="3"/>
        <end position="150"/>
    </location>
</feature>